<dbReference type="Proteomes" id="UP000298424">
    <property type="component" value="Unassembled WGS sequence"/>
</dbReference>
<name>A0A4R8ZBM2_9MICO</name>
<dbReference type="SUPFAM" id="SSF103481">
    <property type="entry name" value="Multidrug resistance efflux transporter EmrE"/>
    <property type="match status" value="1"/>
</dbReference>
<evidence type="ECO:0000313" key="5">
    <source>
        <dbReference type="Proteomes" id="UP000298424"/>
    </source>
</evidence>
<keyword evidence="2" id="KW-0812">Transmembrane</keyword>
<keyword evidence="2" id="KW-1133">Transmembrane helix</keyword>
<dbReference type="EMBL" id="SOGT01000019">
    <property type="protein sequence ID" value="TFD22826.1"/>
    <property type="molecule type" value="Genomic_DNA"/>
</dbReference>
<keyword evidence="2" id="KW-0472">Membrane</keyword>
<sequence>MIRSTWSGMTPQLAASTTAFLGLLSPVVAILLGWVIAGENLTPMQIAGIVIVIVIVIVLSSISAAIISRHAKPSCCGDADLCSQQIHI</sequence>
<proteinExistence type="inferred from homology"/>
<evidence type="ECO:0000256" key="1">
    <source>
        <dbReference type="ARBA" id="ARBA00007362"/>
    </source>
</evidence>
<organism evidence="4 5">
    <name type="scientific">Cryobacterium lyxosi</name>
    <dbReference type="NCBI Taxonomy" id="1259228"/>
    <lineage>
        <taxon>Bacteria</taxon>
        <taxon>Bacillati</taxon>
        <taxon>Actinomycetota</taxon>
        <taxon>Actinomycetes</taxon>
        <taxon>Micrococcales</taxon>
        <taxon>Microbacteriaceae</taxon>
        <taxon>Cryobacterium</taxon>
    </lineage>
</organism>
<dbReference type="Pfam" id="PF00892">
    <property type="entry name" value="EamA"/>
    <property type="match status" value="1"/>
</dbReference>
<protein>
    <recommendedName>
        <fullName evidence="3">EamA domain-containing protein</fullName>
    </recommendedName>
</protein>
<comment type="similarity">
    <text evidence="1">Belongs to the EamA transporter family.</text>
</comment>
<dbReference type="OrthoDB" id="5430053at2"/>
<evidence type="ECO:0000259" key="3">
    <source>
        <dbReference type="Pfam" id="PF00892"/>
    </source>
</evidence>
<keyword evidence="5" id="KW-1185">Reference proteome</keyword>
<feature type="transmembrane region" description="Helical" evidence="2">
    <location>
        <begin position="45"/>
        <end position="67"/>
    </location>
</feature>
<dbReference type="AlphaFoldDB" id="A0A4R8ZBM2"/>
<dbReference type="GO" id="GO:0016020">
    <property type="term" value="C:membrane"/>
    <property type="evidence" value="ECO:0007669"/>
    <property type="project" value="InterPro"/>
</dbReference>
<dbReference type="InterPro" id="IPR000620">
    <property type="entry name" value="EamA_dom"/>
</dbReference>
<comment type="caution">
    <text evidence="4">The sequence shown here is derived from an EMBL/GenBank/DDBJ whole genome shotgun (WGS) entry which is preliminary data.</text>
</comment>
<feature type="domain" description="EamA" evidence="3">
    <location>
        <begin position="13"/>
        <end position="60"/>
    </location>
</feature>
<dbReference type="InterPro" id="IPR037185">
    <property type="entry name" value="EmrE-like"/>
</dbReference>
<evidence type="ECO:0000256" key="2">
    <source>
        <dbReference type="SAM" id="Phobius"/>
    </source>
</evidence>
<gene>
    <name evidence="4" type="ORF">E3T27_16305</name>
</gene>
<evidence type="ECO:0000313" key="4">
    <source>
        <dbReference type="EMBL" id="TFD22826.1"/>
    </source>
</evidence>
<accession>A0A4R8ZBM2</accession>
<reference evidence="4 5" key="1">
    <citation type="submission" date="2019-03" db="EMBL/GenBank/DDBJ databases">
        <title>Genomics of glacier-inhabiting Cryobacterium strains.</title>
        <authorList>
            <person name="Liu Q."/>
            <person name="Xin Y.-H."/>
        </authorList>
    </citation>
    <scope>NUCLEOTIDE SEQUENCE [LARGE SCALE GENOMIC DNA]</scope>
    <source>
        <strain evidence="4 5">TMT1-1</strain>
    </source>
</reference>